<organism evidence="3 4">
    <name type="scientific">Thermococcus aciditolerans</name>
    <dbReference type="NCBI Taxonomy" id="2598455"/>
    <lineage>
        <taxon>Archaea</taxon>
        <taxon>Methanobacteriati</taxon>
        <taxon>Methanobacteriota</taxon>
        <taxon>Thermococci</taxon>
        <taxon>Thermococcales</taxon>
        <taxon>Thermococcaceae</taxon>
        <taxon>Thermococcus</taxon>
    </lineage>
</organism>
<dbReference type="KEGG" id="them:FPV09_10340"/>
<name>A0A5C0SQF8_9EURY</name>
<sequence>MTKKGLFLTIGIIAVAIIGMLYLRAPRELTTKGDPSGAVEFGNRTTKLLYYKENEIAHVSTIAEMNGHVLISISHSGDTTITSIKVVIKSPGDGTVYFLFPEGGPWKNIRMEKQFEDYLTINTVELHDLGILGEGTITLEYSITPICDFAHPVEASVELHLRDGLQRYSGRVHFIYNFCSQSN</sequence>
<dbReference type="EMBL" id="CP041932">
    <property type="protein sequence ID" value="QEK15986.1"/>
    <property type="molecule type" value="Genomic_DNA"/>
</dbReference>
<reference evidence="3 4" key="1">
    <citation type="submission" date="2019-07" db="EMBL/GenBank/DDBJ databases">
        <title>Complete genome of Thermococcus acidophilus.</title>
        <authorList>
            <person name="Li X."/>
        </authorList>
    </citation>
    <scope>NUCLEOTIDE SEQUENCE [LARGE SCALE GENOMIC DNA]</scope>
    <source>
        <strain evidence="3 4">SY113</strain>
    </source>
</reference>
<keyword evidence="4" id="KW-1185">Reference proteome</keyword>
<evidence type="ECO:0000256" key="1">
    <source>
        <dbReference type="SAM" id="Phobius"/>
    </source>
</evidence>
<protein>
    <recommendedName>
        <fullName evidence="2">DUF8121 domain-containing protein</fullName>
    </recommendedName>
</protein>
<evidence type="ECO:0000313" key="4">
    <source>
        <dbReference type="Proteomes" id="UP000322631"/>
    </source>
</evidence>
<proteinExistence type="predicted"/>
<accession>A0A5C0SQF8</accession>
<feature type="domain" description="DUF8121" evidence="2">
    <location>
        <begin position="46"/>
        <end position="163"/>
    </location>
</feature>
<feature type="transmembrane region" description="Helical" evidence="1">
    <location>
        <begin position="6"/>
        <end position="23"/>
    </location>
</feature>
<dbReference type="AlphaFoldDB" id="A0A5C0SQF8"/>
<dbReference type="GeneID" id="41610257"/>
<evidence type="ECO:0000259" key="2">
    <source>
        <dbReference type="Pfam" id="PF26441"/>
    </source>
</evidence>
<dbReference type="Pfam" id="PF26441">
    <property type="entry name" value="DUF8121"/>
    <property type="match status" value="1"/>
</dbReference>
<dbReference type="Proteomes" id="UP000322631">
    <property type="component" value="Chromosome"/>
</dbReference>
<evidence type="ECO:0000313" key="3">
    <source>
        <dbReference type="EMBL" id="QEK15986.1"/>
    </source>
</evidence>
<gene>
    <name evidence="3" type="ORF">FPV09_10340</name>
</gene>
<keyword evidence="1" id="KW-0812">Transmembrane</keyword>
<dbReference type="RefSeq" id="WP_148883837.1">
    <property type="nucleotide sequence ID" value="NZ_CP041932.1"/>
</dbReference>
<keyword evidence="1" id="KW-1133">Transmembrane helix</keyword>
<dbReference type="InterPro" id="IPR058434">
    <property type="entry name" value="DUF8121"/>
</dbReference>
<keyword evidence="1" id="KW-0472">Membrane</keyword>